<gene>
    <name evidence="1" type="ORF">CTI12_AA283960</name>
</gene>
<dbReference type="EMBL" id="PKPP01003142">
    <property type="protein sequence ID" value="PWA71054.1"/>
    <property type="molecule type" value="Genomic_DNA"/>
</dbReference>
<evidence type="ECO:0000313" key="2">
    <source>
        <dbReference type="Proteomes" id="UP000245207"/>
    </source>
</evidence>
<organism evidence="1 2">
    <name type="scientific">Artemisia annua</name>
    <name type="common">Sweet wormwood</name>
    <dbReference type="NCBI Taxonomy" id="35608"/>
    <lineage>
        <taxon>Eukaryota</taxon>
        <taxon>Viridiplantae</taxon>
        <taxon>Streptophyta</taxon>
        <taxon>Embryophyta</taxon>
        <taxon>Tracheophyta</taxon>
        <taxon>Spermatophyta</taxon>
        <taxon>Magnoliopsida</taxon>
        <taxon>eudicotyledons</taxon>
        <taxon>Gunneridae</taxon>
        <taxon>Pentapetalae</taxon>
        <taxon>asterids</taxon>
        <taxon>campanulids</taxon>
        <taxon>Asterales</taxon>
        <taxon>Asteraceae</taxon>
        <taxon>Asteroideae</taxon>
        <taxon>Anthemideae</taxon>
        <taxon>Artemisiinae</taxon>
        <taxon>Artemisia</taxon>
    </lineage>
</organism>
<name>A0A2U1NC16_ARTAN</name>
<accession>A0A2U1NC16</accession>
<dbReference type="AlphaFoldDB" id="A0A2U1NC16"/>
<sequence length="99" mass="11193">MQKSTRMKARNYVRPTAKHLSYETHVLSVYMFSSAVSSINKVDVEYHSEIQSAYMQSPETGWHMVSGPIEAVVTACRPDANVLDHQQHDYSEDVPANAH</sequence>
<evidence type="ECO:0000313" key="1">
    <source>
        <dbReference type="EMBL" id="PWA71054.1"/>
    </source>
</evidence>
<dbReference type="Proteomes" id="UP000245207">
    <property type="component" value="Unassembled WGS sequence"/>
</dbReference>
<reference evidence="1 2" key="1">
    <citation type="journal article" date="2018" name="Mol. Plant">
        <title>The genome of Artemisia annua provides insight into the evolution of Asteraceae family and artemisinin biosynthesis.</title>
        <authorList>
            <person name="Shen Q."/>
            <person name="Zhang L."/>
            <person name="Liao Z."/>
            <person name="Wang S."/>
            <person name="Yan T."/>
            <person name="Shi P."/>
            <person name="Liu M."/>
            <person name="Fu X."/>
            <person name="Pan Q."/>
            <person name="Wang Y."/>
            <person name="Lv Z."/>
            <person name="Lu X."/>
            <person name="Zhang F."/>
            <person name="Jiang W."/>
            <person name="Ma Y."/>
            <person name="Chen M."/>
            <person name="Hao X."/>
            <person name="Li L."/>
            <person name="Tang Y."/>
            <person name="Lv G."/>
            <person name="Zhou Y."/>
            <person name="Sun X."/>
            <person name="Brodelius P.E."/>
            <person name="Rose J.K.C."/>
            <person name="Tang K."/>
        </authorList>
    </citation>
    <scope>NUCLEOTIDE SEQUENCE [LARGE SCALE GENOMIC DNA]</scope>
    <source>
        <strain evidence="2">cv. Huhao1</strain>
        <tissue evidence="1">Leaf</tissue>
    </source>
</reference>
<protein>
    <submittedName>
        <fullName evidence="1">Uncharacterized protein</fullName>
    </submittedName>
</protein>
<comment type="caution">
    <text evidence="1">The sequence shown here is derived from an EMBL/GenBank/DDBJ whole genome shotgun (WGS) entry which is preliminary data.</text>
</comment>
<proteinExistence type="predicted"/>
<keyword evidence="2" id="KW-1185">Reference proteome</keyword>